<name>A0AAW0ABT4_9AGAR</name>
<reference evidence="2 3" key="1">
    <citation type="journal article" date="2024" name="J Genomics">
        <title>Draft genome sequencing and assembly of Favolaschia claudopus CIRM-BRFM 2984 isolated from oak limbs.</title>
        <authorList>
            <person name="Navarro D."/>
            <person name="Drula E."/>
            <person name="Chaduli D."/>
            <person name="Cazenave R."/>
            <person name="Ahrendt S."/>
            <person name="Wang J."/>
            <person name="Lipzen A."/>
            <person name="Daum C."/>
            <person name="Barry K."/>
            <person name="Grigoriev I.V."/>
            <person name="Favel A."/>
            <person name="Rosso M.N."/>
            <person name="Martin F."/>
        </authorList>
    </citation>
    <scope>NUCLEOTIDE SEQUENCE [LARGE SCALE GENOMIC DNA]</scope>
    <source>
        <strain evidence="2 3">CIRM-BRFM 2984</strain>
    </source>
</reference>
<evidence type="ECO:0000313" key="2">
    <source>
        <dbReference type="EMBL" id="KAK7006303.1"/>
    </source>
</evidence>
<evidence type="ECO:0000256" key="1">
    <source>
        <dbReference type="SAM" id="MobiDB-lite"/>
    </source>
</evidence>
<organism evidence="2 3">
    <name type="scientific">Favolaschia claudopus</name>
    <dbReference type="NCBI Taxonomy" id="2862362"/>
    <lineage>
        <taxon>Eukaryota</taxon>
        <taxon>Fungi</taxon>
        <taxon>Dikarya</taxon>
        <taxon>Basidiomycota</taxon>
        <taxon>Agaricomycotina</taxon>
        <taxon>Agaricomycetes</taxon>
        <taxon>Agaricomycetidae</taxon>
        <taxon>Agaricales</taxon>
        <taxon>Marasmiineae</taxon>
        <taxon>Mycenaceae</taxon>
        <taxon>Favolaschia</taxon>
    </lineage>
</organism>
<protein>
    <submittedName>
        <fullName evidence="2">Uncharacterized protein</fullName>
    </submittedName>
</protein>
<keyword evidence="3" id="KW-1185">Reference proteome</keyword>
<dbReference type="EMBL" id="JAWWNJ010000076">
    <property type="protein sequence ID" value="KAK7006303.1"/>
    <property type="molecule type" value="Genomic_DNA"/>
</dbReference>
<dbReference type="AlphaFoldDB" id="A0AAW0ABT4"/>
<feature type="compositionally biased region" description="Basic and acidic residues" evidence="1">
    <location>
        <begin position="527"/>
        <end position="542"/>
    </location>
</feature>
<sequence>MDIDKEIHTLGSESLDDLFSNQGIHPTINFSGGIGGAGGAGGVNGGVGGEGQGPRLYLTNAEQFTLNLNRSEQALVHGNYRKIPWGDIYLQRQLYVSRPEPEWLLYSPHPRYSTRKVQSARINGQNFTAVNYEGTKAEKILSTSQEWKEDVERYMKFRHENILQVYGIVRDQKHDVYATIFHGGLSLKVNWLLIFWQEGFNYFESISGYPAGATGHLCLDVGMDTSPTVTPDTGVESLTIPPINFLSFVDANIIVESLALEDYHMICGEMFSKYQYYMLSSTCPIHMGSVNHAVPDVDLDNSVEIASLLPSELKWDAHWQISRNQELHKHIGFRVRGWTRFLSSELSDLSWFWFPVWYPHSPNLWLSQANHIFYRSAIKSNFDNYASFKWPECPAYWSLDSSGVERLSTEEASRLGFPVISPKTEFYGWSWEDSVYTGLREFHQAKGFHPDSQDVARHLKYPLFDLSSKAENAVAIGVQKSTGKIEEISSGEDDFASVTDQEELSKLAEGCPSGDLQPEVDGTSTASKEREKNFADDSDRGTSIDGPEYNGQEHNSKLQESTVDLAERMPVSKAFKIITTIQIVLICVLGFLALVERIIPFCFVPRDVPRQQSHAPWRVGRMAGWMDGTRRNARRSIRSATGAHLPNFGVINHDRPPQPARGSQDHIAEERYINSRRSKNIHLEAYPEGSGSESVAGGGAVRKTRNDDVGRNVGASGVGSVLRAGDARRWLPRNKGEPFVHEKRFLLVE</sequence>
<evidence type="ECO:0000313" key="3">
    <source>
        <dbReference type="Proteomes" id="UP001362999"/>
    </source>
</evidence>
<feature type="region of interest" description="Disordered" evidence="1">
    <location>
        <begin position="508"/>
        <end position="557"/>
    </location>
</feature>
<gene>
    <name evidence="2" type="ORF">R3P38DRAFT_2794044</name>
</gene>
<proteinExistence type="predicted"/>
<feature type="region of interest" description="Disordered" evidence="1">
    <location>
        <begin position="687"/>
        <end position="712"/>
    </location>
</feature>
<comment type="caution">
    <text evidence="2">The sequence shown here is derived from an EMBL/GenBank/DDBJ whole genome shotgun (WGS) entry which is preliminary data.</text>
</comment>
<dbReference type="Proteomes" id="UP001362999">
    <property type="component" value="Unassembled WGS sequence"/>
</dbReference>
<accession>A0AAW0ABT4</accession>
<feature type="region of interest" description="Disordered" evidence="1">
    <location>
        <begin position="645"/>
        <end position="671"/>
    </location>
</feature>